<reference evidence="1 2" key="1">
    <citation type="submission" date="2019-08" db="EMBL/GenBank/DDBJ databases">
        <title>Genome sequencing of Paenibacillus faecis DSM 23593(T).</title>
        <authorList>
            <person name="Kook J.-K."/>
            <person name="Park S.-N."/>
            <person name="Lim Y.K."/>
        </authorList>
    </citation>
    <scope>NUCLEOTIDE SEQUENCE [LARGE SCALE GENOMIC DNA]</scope>
    <source>
        <strain evidence="1 2">DSM 23593</strain>
    </source>
</reference>
<evidence type="ECO:0000313" key="2">
    <source>
        <dbReference type="Proteomes" id="UP000325218"/>
    </source>
</evidence>
<name>A0A5D0CNZ9_9BACL</name>
<sequence>MAVQRGPVAQDFIIERVTDLFPCRVLWSEGRPCLEYDRQEELDRIEEYVKATFGVELLDVFFTTVESLPPEL</sequence>
<protein>
    <submittedName>
        <fullName evidence="1">Uncharacterized protein</fullName>
    </submittedName>
</protein>
<dbReference type="AlphaFoldDB" id="A0A5D0CNZ9"/>
<dbReference type="RefSeq" id="WP_148454951.1">
    <property type="nucleotide sequence ID" value="NZ_VSDO01000004.1"/>
</dbReference>
<accession>A0A5D0CNZ9</accession>
<gene>
    <name evidence="1" type="ORF">FRY98_19130</name>
</gene>
<evidence type="ECO:0000313" key="1">
    <source>
        <dbReference type="EMBL" id="TYA11280.1"/>
    </source>
</evidence>
<dbReference type="EMBL" id="VSDO01000004">
    <property type="protein sequence ID" value="TYA11280.1"/>
    <property type="molecule type" value="Genomic_DNA"/>
</dbReference>
<organism evidence="1 2">
    <name type="scientific">Paenibacillus faecis</name>
    <dbReference type="NCBI Taxonomy" id="862114"/>
    <lineage>
        <taxon>Bacteria</taxon>
        <taxon>Bacillati</taxon>
        <taxon>Bacillota</taxon>
        <taxon>Bacilli</taxon>
        <taxon>Bacillales</taxon>
        <taxon>Paenibacillaceae</taxon>
        <taxon>Paenibacillus</taxon>
    </lineage>
</organism>
<keyword evidence="2" id="KW-1185">Reference proteome</keyword>
<dbReference type="OrthoDB" id="2646757at2"/>
<comment type="caution">
    <text evidence="1">The sequence shown here is derived from an EMBL/GenBank/DDBJ whole genome shotgun (WGS) entry which is preliminary data.</text>
</comment>
<dbReference type="Proteomes" id="UP000325218">
    <property type="component" value="Unassembled WGS sequence"/>
</dbReference>
<proteinExistence type="predicted"/>